<sequence>MIMRTIVGNQSLYVSTARNSGTPMISIGNSTVVPQESTGPTASQNIHPTIGAIALSGMPQSLGLISVDGKNARILDSRATNHLTGSSNHFVSYTLYAGNEKIRIADETLAPIAGLELGEDN</sequence>
<dbReference type="AlphaFoldDB" id="A0A5D3C362"/>
<gene>
    <name evidence="1" type="ORF">E5676_scaffold98G001150</name>
</gene>
<evidence type="ECO:0000313" key="1">
    <source>
        <dbReference type="EMBL" id="TYK05652.1"/>
    </source>
</evidence>
<organism evidence="1 2">
    <name type="scientific">Cucumis melo var. makuwa</name>
    <name type="common">Oriental melon</name>
    <dbReference type="NCBI Taxonomy" id="1194695"/>
    <lineage>
        <taxon>Eukaryota</taxon>
        <taxon>Viridiplantae</taxon>
        <taxon>Streptophyta</taxon>
        <taxon>Embryophyta</taxon>
        <taxon>Tracheophyta</taxon>
        <taxon>Spermatophyta</taxon>
        <taxon>Magnoliopsida</taxon>
        <taxon>eudicotyledons</taxon>
        <taxon>Gunneridae</taxon>
        <taxon>Pentapetalae</taxon>
        <taxon>rosids</taxon>
        <taxon>fabids</taxon>
        <taxon>Cucurbitales</taxon>
        <taxon>Cucurbitaceae</taxon>
        <taxon>Benincaseae</taxon>
        <taxon>Cucumis</taxon>
    </lineage>
</organism>
<evidence type="ECO:0000313" key="2">
    <source>
        <dbReference type="Proteomes" id="UP000321947"/>
    </source>
</evidence>
<comment type="caution">
    <text evidence="1">The sequence shown here is derived from an EMBL/GenBank/DDBJ whole genome shotgun (WGS) entry which is preliminary data.</text>
</comment>
<proteinExistence type="predicted"/>
<name>A0A5D3C362_CUCMM</name>
<reference evidence="1 2" key="1">
    <citation type="submission" date="2019-08" db="EMBL/GenBank/DDBJ databases">
        <title>Draft genome sequences of two oriental melons (Cucumis melo L. var makuwa).</title>
        <authorList>
            <person name="Kwon S.-Y."/>
        </authorList>
    </citation>
    <scope>NUCLEOTIDE SEQUENCE [LARGE SCALE GENOMIC DNA]</scope>
    <source>
        <strain evidence="2">cv. Chang Bougi</strain>
        <tissue evidence="1">Leaf</tissue>
    </source>
</reference>
<dbReference type="EMBL" id="SSTD01013776">
    <property type="protein sequence ID" value="TYK05652.1"/>
    <property type="molecule type" value="Genomic_DNA"/>
</dbReference>
<protein>
    <submittedName>
        <fullName evidence="1">Beta-galactosidase</fullName>
    </submittedName>
</protein>
<accession>A0A5D3C362</accession>
<dbReference type="Proteomes" id="UP000321947">
    <property type="component" value="Unassembled WGS sequence"/>
</dbReference>